<dbReference type="AlphaFoldDB" id="A0A5N6JXX6"/>
<dbReference type="EMBL" id="VIGI01000011">
    <property type="protein sequence ID" value="KAB8293965.1"/>
    <property type="molecule type" value="Genomic_DNA"/>
</dbReference>
<keyword evidence="3" id="KW-1185">Reference proteome</keyword>
<comment type="caution">
    <text evidence="2">The sequence shown here is derived from an EMBL/GenBank/DDBJ whole genome shotgun (WGS) entry which is preliminary data.</text>
</comment>
<feature type="transmembrane region" description="Helical" evidence="1">
    <location>
        <begin position="40"/>
        <end position="60"/>
    </location>
</feature>
<accession>A0A5N6JXX6</accession>
<sequence length="100" mass="12439">MLSRSSWRENTLDLFRHTLLFIFYRWEFWEVSWGFLRIKFYFFISLYSPYFWVWTFIVWIELELELQDADEGFANKERGRGGPFVHKIEIVVKLTIVMWI</sequence>
<dbReference type="Proteomes" id="UP000326757">
    <property type="component" value="Unassembled WGS sequence"/>
</dbReference>
<keyword evidence="1" id="KW-0472">Membrane</keyword>
<protein>
    <submittedName>
        <fullName evidence="2">Uncharacterized protein</fullName>
    </submittedName>
</protein>
<name>A0A5N6JXX6_MONLA</name>
<evidence type="ECO:0000256" key="1">
    <source>
        <dbReference type="SAM" id="Phobius"/>
    </source>
</evidence>
<proteinExistence type="predicted"/>
<evidence type="ECO:0000313" key="2">
    <source>
        <dbReference type="EMBL" id="KAB8293965.1"/>
    </source>
</evidence>
<keyword evidence="1" id="KW-0812">Transmembrane</keyword>
<reference evidence="2 3" key="1">
    <citation type="submission" date="2019-06" db="EMBL/GenBank/DDBJ databases">
        <title>Genome Sequence of the Brown Rot Fungal Pathogen Monilinia laxa.</title>
        <authorList>
            <person name="De Miccolis Angelini R.M."/>
            <person name="Landi L."/>
            <person name="Abate D."/>
            <person name="Pollastro S."/>
            <person name="Romanazzi G."/>
            <person name="Faretra F."/>
        </authorList>
    </citation>
    <scope>NUCLEOTIDE SEQUENCE [LARGE SCALE GENOMIC DNA]</scope>
    <source>
        <strain evidence="2 3">Mlax316</strain>
    </source>
</reference>
<gene>
    <name evidence="2" type="ORF">EYC80_009436</name>
</gene>
<evidence type="ECO:0000313" key="3">
    <source>
        <dbReference type="Proteomes" id="UP000326757"/>
    </source>
</evidence>
<keyword evidence="1" id="KW-1133">Transmembrane helix</keyword>
<organism evidence="2 3">
    <name type="scientific">Monilinia laxa</name>
    <name type="common">Brown rot fungus</name>
    <name type="synonym">Sclerotinia laxa</name>
    <dbReference type="NCBI Taxonomy" id="61186"/>
    <lineage>
        <taxon>Eukaryota</taxon>
        <taxon>Fungi</taxon>
        <taxon>Dikarya</taxon>
        <taxon>Ascomycota</taxon>
        <taxon>Pezizomycotina</taxon>
        <taxon>Leotiomycetes</taxon>
        <taxon>Helotiales</taxon>
        <taxon>Sclerotiniaceae</taxon>
        <taxon>Monilinia</taxon>
    </lineage>
</organism>